<dbReference type="HOGENOM" id="CLU_004966_4_0_1"/>
<dbReference type="Pfam" id="PF18718">
    <property type="entry name" value="CxC5"/>
    <property type="match status" value="1"/>
</dbReference>
<organism evidence="3 4">
    <name type="scientific">Jaapia argillacea MUCL 33604</name>
    <dbReference type="NCBI Taxonomy" id="933084"/>
    <lineage>
        <taxon>Eukaryota</taxon>
        <taxon>Fungi</taxon>
        <taxon>Dikarya</taxon>
        <taxon>Basidiomycota</taxon>
        <taxon>Agaricomycotina</taxon>
        <taxon>Agaricomycetes</taxon>
        <taxon>Agaricomycetidae</taxon>
        <taxon>Jaapiales</taxon>
        <taxon>Jaapiaceae</taxon>
        <taxon>Jaapia</taxon>
    </lineage>
</organism>
<evidence type="ECO:0000259" key="2">
    <source>
        <dbReference type="Pfam" id="PF18718"/>
    </source>
</evidence>
<dbReference type="OrthoDB" id="2501483at2759"/>
<dbReference type="InParanoid" id="A0A067QEE3"/>
<feature type="region of interest" description="Disordered" evidence="1">
    <location>
        <begin position="376"/>
        <end position="415"/>
    </location>
</feature>
<proteinExistence type="predicted"/>
<evidence type="ECO:0000313" key="3">
    <source>
        <dbReference type="EMBL" id="KDQ61882.1"/>
    </source>
</evidence>
<accession>A0A067QEE3</accession>
<name>A0A067QEE3_9AGAM</name>
<dbReference type="STRING" id="933084.A0A067QEE3"/>
<evidence type="ECO:0000256" key="1">
    <source>
        <dbReference type="SAM" id="MobiDB-lite"/>
    </source>
</evidence>
<feature type="compositionally biased region" description="Acidic residues" evidence="1">
    <location>
        <begin position="387"/>
        <end position="396"/>
    </location>
</feature>
<dbReference type="AlphaFoldDB" id="A0A067QEE3"/>
<dbReference type="Proteomes" id="UP000027265">
    <property type="component" value="Unassembled WGS sequence"/>
</dbReference>
<feature type="domain" description="CxC5 like cysteine cluster associated with KDZ" evidence="2">
    <location>
        <begin position="146"/>
        <end position="259"/>
    </location>
</feature>
<reference evidence="4" key="1">
    <citation type="journal article" date="2014" name="Proc. Natl. Acad. Sci. U.S.A.">
        <title>Extensive sampling of basidiomycete genomes demonstrates inadequacy of the white-rot/brown-rot paradigm for wood decay fungi.</title>
        <authorList>
            <person name="Riley R."/>
            <person name="Salamov A.A."/>
            <person name="Brown D.W."/>
            <person name="Nagy L.G."/>
            <person name="Floudas D."/>
            <person name="Held B.W."/>
            <person name="Levasseur A."/>
            <person name="Lombard V."/>
            <person name="Morin E."/>
            <person name="Otillar R."/>
            <person name="Lindquist E.A."/>
            <person name="Sun H."/>
            <person name="LaButti K.M."/>
            <person name="Schmutz J."/>
            <person name="Jabbour D."/>
            <person name="Luo H."/>
            <person name="Baker S.E."/>
            <person name="Pisabarro A.G."/>
            <person name="Walton J.D."/>
            <person name="Blanchette R.A."/>
            <person name="Henrissat B."/>
            <person name="Martin F."/>
            <person name="Cullen D."/>
            <person name="Hibbett D.S."/>
            <person name="Grigoriev I.V."/>
        </authorList>
    </citation>
    <scope>NUCLEOTIDE SEQUENCE [LARGE SCALE GENOMIC DNA]</scope>
    <source>
        <strain evidence="4">MUCL 33604</strain>
    </source>
</reference>
<dbReference type="EMBL" id="KL197712">
    <property type="protein sequence ID" value="KDQ61882.1"/>
    <property type="molecule type" value="Genomic_DNA"/>
</dbReference>
<protein>
    <recommendedName>
        <fullName evidence="2">CxC5 like cysteine cluster associated with KDZ domain-containing protein</fullName>
    </recommendedName>
</protein>
<keyword evidence="4" id="KW-1185">Reference proteome</keyword>
<evidence type="ECO:0000313" key="4">
    <source>
        <dbReference type="Proteomes" id="UP000027265"/>
    </source>
</evidence>
<sequence>MGNVAFVSAFGYVGMVDISLQKGFQESNVGARVAHGGSMNLAELSLAASRSAELASLSLTEVSRFIRLAKLVRPVIELRLRDRRIPPVLLPVHVHEFLGAALGRDSLFVSVCWEYFREEVWSPDMAVASEDDIAAFHEYGLEREIVCQRIGCPNYRETNDILTLTEPITYPVTLFTLREGALPFFTTSLYCHACHSRYHHNNLVHKSTSIRQYYHGSPPSVVQVRTHMFIEASILELFVVGKVFGWLSGNNCSRLYNEALSHCDAVIRNNPIAFQENMKPLRRMPTWKYSYELRTEDALDGFFLYSLLLDRAEHGTALVLPHDAPSQRQRLENALALRNKATEGIEPSHRALEDVYFRNNKAINCLRERLRASGVAIPSSTPQGSTDDPDSEEEVIVESPSQDDGAVPCDGKSTDQKPHLRACFGRRRTHNEQLIVRTCGIILSCATFFGSEAVSTVKDFIIATFPSLASMPEILFYDNNCKFRLHLLAIRDKYFSNTGLPVDVFHFDAKHSGTDTSCQQHCNPAAFPDLIKDNKWRVNSSICEETNTWFGGYLASVREMEATRFSFYLDEMIKRRNRFTLKQLERKGHTPWMIPLSTLLPSP</sequence>
<dbReference type="InterPro" id="IPR041539">
    <property type="entry name" value="CxC5"/>
</dbReference>
<gene>
    <name evidence="3" type="ORF">JAAARDRAFT_705671</name>
</gene>